<evidence type="ECO:0000256" key="10">
    <source>
        <dbReference type="ARBA" id="ARBA00022776"/>
    </source>
</evidence>
<reference evidence="18 19" key="1">
    <citation type="submission" date="2021-02" db="EMBL/GenBank/DDBJ databases">
        <title>Pan-genome distribution and transcriptional activeness of fungal secondary metabolism genes in Aspergillus section Fumigati.</title>
        <authorList>
            <person name="Takahashi H."/>
            <person name="Umemura M."/>
            <person name="Ninomiya A."/>
            <person name="Kusuya Y."/>
            <person name="Urayama S."/>
            <person name="Shimizu M."/>
            <person name="Watanabe A."/>
            <person name="Kamei K."/>
            <person name="Yaguchi T."/>
            <person name="Hagiwara D."/>
        </authorList>
    </citation>
    <scope>NUCLEOTIDE SEQUENCE [LARGE SCALE GENOMIC DNA]</scope>
    <source>
        <strain evidence="18 19">IFM 47045</strain>
    </source>
</reference>
<evidence type="ECO:0000256" key="11">
    <source>
        <dbReference type="ARBA" id="ARBA00022829"/>
    </source>
</evidence>
<keyword evidence="9" id="KW-0493">Microtubule</keyword>
<keyword evidence="13" id="KW-0206">Cytoskeleton</keyword>
<feature type="region of interest" description="Disordered" evidence="17">
    <location>
        <begin position="234"/>
        <end position="294"/>
    </location>
</feature>
<evidence type="ECO:0000256" key="4">
    <source>
        <dbReference type="ARBA" id="ARBA00010731"/>
    </source>
</evidence>
<evidence type="ECO:0000256" key="17">
    <source>
        <dbReference type="SAM" id="MobiDB-lite"/>
    </source>
</evidence>
<keyword evidence="10" id="KW-0498">Mitosis</keyword>
<gene>
    <name evidence="18" type="ORF">Aspvir_008623</name>
</gene>
<dbReference type="GO" id="GO:0008608">
    <property type="term" value="P:attachment of spindle microtubules to kinetochore"/>
    <property type="evidence" value="ECO:0007669"/>
    <property type="project" value="InterPro"/>
</dbReference>
<keyword evidence="19" id="KW-1185">Reference proteome</keyword>
<comment type="caution">
    <text evidence="18">The sequence shown here is derived from an EMBL/GenBank/DDBJ whole genome shotgun (WGS) entry which is preliminary data.</text>
</comment>
<keyword evidence="15" id="KW-0131">Cell cycle</keyword>
<sequence>MSATLIHQPYLSSAFGIPCFVPASQTPTTNPEDQCQDPGVSSKVEQSVFKRQASIMSRPSSISQRPLTLTEELEKLEQSITLTLQEIDHNFSQAHRIVTTSILPLVEQYAEHSRDVWEGAKFWKQFFEASANVSLSGYEERPDEDTTQDQTVTEDSTDVTHSNLTDTVSYETPSSERLDIDHRADDLELTSLSVSSHSTPRVATNERPHEDATITSDVSYTSPYETLKQEIHETDPPFDMDDSNLPSTPGRPPRLHDYARNPPDTLMSSSPFVPPASHELPSDARRNPHQKTSGPVMHRVLDKTYRVQATPLGKGYSTATSRSKFTVTPKVSTSKYTFDDSPISSPEPEAPQLHAEIFSSPLKATTPGTARKRRPSGHLRITPKPGMSVLTPAKNRGGKHSAWDSDEEFDDEEDENFGPSPPKTMQFHIPQSRLMKTPAKEASKRIVEDLLFTAGVNDTTDDLIDEQSPSVIRRVERLEDETF</sequence>
<keyword evidence="14" id="KW-0539">Nucleus</keyword>
<evidence type="ECO:0000256" key="5">
    <source>
        <dbReference type="ARBA" id="ARBA00014520"/>
    </source>
</evidence>
<evidence type="ECO:0000256" key="6">
    <source>
        <dbReference type="ARBA" id="ARBA00022454"/>
    </source>
</evidence>
<feature type="compositionally biased region" description="Acidic residues" evidence="17">
    <location>
        <begin position="404"/>
        <end position="416"/>
    </location>
</feature>
<dbReference type="RefSeq" id="XP_043127726.1">
    <property type="nucleotide sequence ID" value="XM_043271791.1"/>
</dbReference>
<dbReference type="PANTHER" id="PTHR28200">
    <property type="entry name" value="DASH COMPLEX SUBUNIT ASK1"/>
    <property type="match status" value="1"/>
</dbReference>
<name>A0A9P3F7N1_ASPVI</name>
<keyword evidence="12" id="KW-0995">Kinetochore</keyword>
<evidence type="ECO:0000256" key="13">
    <source>
        <dbReference type="ARBA" id="ARBA00023212"/>
    </source>
</evidence>
<dbReference type="InterPro" id="IPR013964">
    <property type="entry name" value="DASH_Ask1"/>
</dbReference>
<dbReference type="EMBL" id="BOPL01000007">
    <property type="protein sequence ID" value="GIK04540.1"/>
    <property type="molecule type" value="Genomic_DNA"/>
</dbReference>
<evidence type="ECO:0000256" key="1">
    <source>
        <dbReference type="ARBA" id="ARBA00004123"/>
    </source>
</evidence>
<keyword evidence="8" id="KW-0132">Cell division</keyword>
<comment type="similarity">
    <text evidence="4">Belongs to the DASH complex ASK1 family.</text>
</comment>
<dbReference type="AlphaFoldDB" id="A0A9P3F7N1"/>
<evidence type="ECO:0000256" key="15">
    <source>
        <dbReference type="ARBA" id="ARBA00023306"/>
    </source>
</evidence>
<dbReference type="Pfam" id="PF08655">
    <property type="entry name" value="DASH_Ask1"/>
    <property type="match status" value="1"/>
</dbReference>
<keyword evidence="16" id="KW-0137">Centromere</keyword>
<evidence type="ECO:0000256" key="14">
    <source>
        <dbReference type="ARBA" id="ARBA00023242"/>
    </source>
</evidence>
<feature type="region of interest" description="Disordered" evidence="17">
    <location>
        <begin position="137"/>
        <end position="175"/>
    </location>
</feature>
<evidence type="ECO:0000313" key="19">
    <source>
        <dbReference type="Proteomes" id="UP000710440"/>
    </source>
</evidence>
<accession>A0A9P3F7N1</accession>
<evidence type="ECO:0000313" key="18">
    <source>
        <dbReference type="EMBL" id="GIK04540.1"/>
    </source>
</evidence>
<feature type="compositionally biased region" description="Polar residues" evidence="17">
    <location>
        <begin position="192"/>
        <end position="202"/>
    </location>
</feature>
<dbReference type="GO" id="GO:0072686">
    <property type="term" value="C:mitotic spindle"/>
    <property type="evidence" value="ECO:0007669"/>
    <property type="project" value="InterPro"/>
</dbReference>
<dbReference type="GO" id="GO:0044732">
    <property type="term" value="C:mitotic spindle pole body"/>
    <property type="evidence" value="ECO:0007669"/>
    <property type="project" value="TreeGrafter"/>
</dbReference>
<protein>
    <recommendedName>
        <fullName evidence="5">DASH complex subunit ASK1</fullName>
    </recommendedName>
</protein>
<evidence type="ECO:0000256" key="8">
    <source>
        <dbReference type="ARBA" id="ARBA00022618"/>
    </source>
</evidence>
<proteinExistence type="inferred from homology"/>
<dbReference type="OrthoDB" id="5573898at2759"/>
<feature type="region of interest" description="Disordered" evidence="17">
    <location>
        <begin position="363"/>
        <end position="426"/>
    </location>
</feature>
<dbReference type="PANTHER" id="PTHR28200:SF1">
    <property type="entry name" value="DASH COMPLEX SUBUNIT ASK1"/>
    <property type="match status" value="1"/>
</dbReference>
<comment type="subcellular location">
    <subcellularLocation>
        <location evidence="3">Chromosome</location>
        <location evidence="3">Centromere</location>
        <location evidence="3">Kinetochore</location>
    </subcellularLocation>
    <subcellularLocation>
        <location evidence="2">Cytoplasm</location>
        <location evidence="2">Cytoskeleton</location>
        <location evidence="2">Spindle</location>
    </subcellularLocation>
    <subcellularLocation>
        <location evidence="1">Nucleus</location>
    </subcellularLocation>
</comment>
<evidence type="ECO:0000256" key="12">
    <source>
        <dbReference type="ARBA" id="ARBA00022838"/>
    </source>
</evidence>
<keyword evidence="11" id="KW-0159">Chromosome partition</keyword>
<evidence type="ECO:0000256" key="3">
    <source>
        <dbReference type="ARBA" id="ARBA00004629"/>
    </source>
</evidence>
<dbReference type="Proteomes" id="UP000710440">
    <property type="component" value="Unassembled WGS sequence"/>
</dbReference>
<keyword evidence="6" id="KW-0158">Chromosome</keyword>
<evidence type="ECO:0000256" key="16">
    <source>
        <dbReference type="ARBA" id="ARBA00023328"/>
    </source>
</evidence>
<dbReference type="GeneID" id="66936605"/>
<feature type="compositionally biased region" description="Polar residues" evidence="17">
    <location>
        <begin position="161"/>
        <end position="173"/>
    </location>
</feature>
<dbReference type="GO" id="GO:0051301">
    <property type="term" value="P:cell division"/>
    <property type="evidence" value="ECO:0007669"/>
    <property type="project" value="UniProtKB-KW"/>
</dbReference>
<evidence type="ECO:0000256" key="7">
    <source>
        <dbReference type="ARBA" id="ARBA00022490"/>
    </source>
</evidence>
<dbReference type="GO" id="GO:0005874">
    <property type="term" value="C:microtubule"/>
    <property type="evidence" value="ECO:0007669"/>
    <property type="project" value="UniProtKB-KW"/>
</dbReference>
<organism evidence="18 19">
    <name type="scientific">Aspergillus viridinutans</name>
    <dbReference type="NCBI Taxonomy" id="75553"/>
    <lineage>
        <taxon>Eukaryota</taxon>
        <taxon>Fungi</taxon>
        <taxon>Dikarya</taxon>
        <taxon>Ascomycota</taxon>
        <taxon>Pezizomycotina</taxon>
        <taxon>Eurotiomycetes</taxon>
        <taxon>Eurotiomycetidae</taxon>
        <taxon>Eurotiales</taxon>
        <taxon>Aspergillaceae</taxon>
        <taxon>Aspergillus</taxon>
        <taxon>Aspergillus subgen. Fumigati</taxon>
    </lineage>
</organism>
<evidence type="ECO:0000256" key="9">
    <source>
        <dbReference type="ARBA" id="ARBA00022701"/>
    </source>
</evidence>
<dbReference type="GO" id="GO:0042729">
    <property type="term" value="C:DASH complex"/>
    <property type="evidence" value="ECO:0007669"/>
    <property type="project" value="InterPro"/>
</dbReference>
<keyword evidence="7" id="KW-0963">Cytoplasm</keyword>
<evidence type="ECO:0000256" key="2">
    <source>
        <dbReference type="ARBA" id="ARBA00004186"/>
    </source>
</evidence>
<feature type="region of interest" description="Disordered" evidence="17">
    <location>
        <begin position="192"/>
        <end position="216"/>
    </location>
</feature>